<keyword evidence="5" id="KW-1185">Reference proteome</keyword>
<dbReference type="EMBL" id="CP082237">
    <property type="protein sequence ID" value="QZT33626.1"/>
    <property type="molecule type" value="Genomic_DNA"/>
</dbReference>
<dbReference type="RefSeq" id="WP_007502462.1">
    <property type="nucleotide sequence ID" value="NZ_AFCE01000044.1"/>
</dbReference>
<protein>
    <submittedName>
        <fullName evidence="3">YugN-like family protein</fullName>
    </submittedName>
</protein>
<dbReference type="Gene3D" id="3.30.310.100">
    <property type="entry name" value="YugN-like"/>
    <property type="match status" value="1"/>
</dbReference>
<gene>
    <name evidence="2" type="ORF">CathTA2_0327</name>
    <name evidence="3" type="ORF">HUR95_15550</name>
</gene>
<accession>F5L3G6</accession>
<reference evidence="3 5" key="2">
    <citation type="journal article" date="2020" name="Extremophiles">
        <title>Genomic analysis of Caldalkalibacillus thermarum TA2.A1 reveals aerobic alkaliphilic metabolism and evolutionary hallmarks linking alkaliphilic bacteria and plant life.</title>
        <authorList>
            <person name="de Jong S.I."/>
            <person name="van den Broek M.A."/>
            <person name="Merkel A.Y."/>
            <person name="de la Torre Cortes P."/>
            <person name="Kalamorz F."/>
            <person name="Cook G.M."/>
            <person name="van Loosdrecht M.C.M."/>
            <person name="McMillan D.G.G."/>
        </authorList>
    </citation>
    <scope>NUCLEOTIDE SEQUENCE [LARGE SCALE GENOMIC DNA]</scope>
    <source>
        <strain evidence="3 5">TA2.A1</strain>
    </source>
</reference>
<dbReference type="KEGG" id="cthu:HUR95_15550"/>
<dbReference type="Pfam" id="PF08868">
    <property type="entry name" value="YugN"/>
    <property type="match status" value="1"/>
</dbReference>
<dbReference type="InterPro" id="IPR014967">
    <property type="entry name" value="Uncharacterised_YugN-like"/>
</dbReference>
<dbReference type="SUPFAM" id="SSF160755">
    <property type="entry name" value="YugN-like"/>
    <property type="match status" value="1"/>
</dbReference>
<evidence type="ECO:0000313" key="4">
    <source>
        <dbReference type="Proteomes" id="UP000010716"/>
    </source>
</evidence>
<dbReference type="eggNOG" id="ENOG50331JZ">
    <property type="taxonomic scope" value="Bacteria"/>
</dbReference>
<dbReference type="Proteomes" id="UP000825179">
    <property type="component" value="Chromosome"/>
</dbReference>
<evidence type="ECO:0000313" key="3">
    <source>
        <dbReference type="EMBL" id="QZT33626.1"/>
    </source>
</evidence>
<sequence>MYAYEGSLLENHKVQYEEVQEFLERYGFVVGGGWEVDHGYFDKKLAIEPGYVYLRIPAFVERGSFGDPNAILRLGTPFLLRHKYQRGNDDDVSVSVINATTNQFSEPQDPDASLSPEETETGREVLARVEAAYRRQFLQ</sequence>
<feature type="region of interest" description="Disordered" evidence="1">
    <location>
        <begin position="100"/>
        <end position="122"/>
    </location>
</feature>
<reference evidence="3" key="3">
    <citation type="submission" date="2021-08" db="EMBL/GenBank/DDBJ databases">
        <authorList>
            <person name="de Jong S."/>
            <person name="van den Broek M."/>
            <person name="Merkel A."/>
            <person name="de la Torre Cortes P."/>
            <person name="Kalamorz F."/>
            <person name="Cook G."/>
            <person name="van Loosdrecht M."/>
            <person name="McMillan D."/>
        </authorList>
    </citation>
    <scope>NUCLEOTIDE SEQUENCE</scope>
    <source>
        <strain evidence="3">TA2.A1</strain>
    </source>
</reference>
<dbReference type="EMBL" id="AFCE01000044">
    <property type="protein sequence ID" value="EGL84111.1"/>
    <property type="molecule type" value="Genomic_DNA"/>
</dbReference>
<dbReference type="AlphaFoldDB" id="F5L3G6"/>
<proteinExistence type="predicted"/>
<name>F5L3G6_CALTT</name>
<evidence type="ECO:0000313" key="5">
    <source>
        <dbReference type="Proteomes" id="UP000825179"/>
    </source>
</evidence>
<organism evidence="2 4">
    <name type="scientific">Caldalkalibacillus thermarum (strain TA2.A1)</name>
    <dbReference type="NCBI Taxonomy" id="986075"/>
    <lineage>
        <taxon>Bacteria</taxon>
        <taxon>Bacillati</taxon>
        <taxon>Bacillota</taxon>
        <taxon>Bacilli</taxon>
        <taxon>Bacillales</taxon>
        <taxon>Bacillaceae</taxon>
        <taxon>Caldalkalibacillus</taxon>
    </lineage>
</organism>
<evidence type="ECO:0000313" key="2">
    <source>
        <dbReference type="EMBL" id="EGL84111.1"/>
    </source>
</evidence>
<evidence type="ECO:0000256" key="1">
    <source>
        <dbReference type="SAM" id="MobiDB-lite"/>
    </source>
</evidence>
<dbReference type="Proteomes" id="UP000010716">
    <property type="component" value="Unassembled WGS sequence"/>
</dbReference>
<reference evidence="2 4" key="1">
    <citation type="journal article" date="2011" name="J. Bacteriol.">
        <title>Draft genome sequence of the thermoalkaliphilic Caldalkalibacillus thermarum strain TA2.A1.</title>
        <authorList>
            <person name="Kalamorz F."/>
            <person name="Keis S."/>
            <person name="McMillan D.G."/>
            <person name="Olsson K."/>
            <person name="Stanton J.A."/>
            <person name="Stockwell P."/>
            <person name="Black M.A."/>
            <person name="Klingeman D.M."/>
            <person name="Land M.L."/>
            <person name="Han C.S."/>
            <person name="Martin S.L."/>
            <person name="Becher S.A."/>
            <person name="Peddie C.J."/>
            <person name="Morgan H.W."/>
            <person name="Matthies D."/>
            <person name="Preiss L."/>
            <person name="Meier T."/>
            <person name="Brown S.D."/>
            <person name="Cook G.M."/>
        </authorList>
    </citation>
    <scope>NUCLEOTIDE SEQUENCE [LARGE SCALE GENOMIC DNA]</scope>
    <source>
        <strain evidence="2 4">TA2.A1</strain>
    </source>
</reference>
<dbReference type="OrthoDB" id="2988890at2"/>
<dbReference type="InterPro" id="IPR036491">
    <property type="entry name" value="YugN-like_sf"/>
</dbReference>